<evidence type="ECO:0000313" key="5">
    <source>
        <dbReference type="Proteomes" id="UP000430692"/>
    </source>
</evidence>
<dbReference type="Pfam" id="PF01471">
    <property type="entry name" value="PG_binding_1"/>
    <property type="match status" value="1"/>
</dbReference>
<reference evidence="4 5" key="1">
    <citation type="submission" date="2019-12" db="EMBL/GenBank/DDBJ databases">
        <title>Whole-genome analyses of novel actinobacteria.</title>
        <authorList>
            <person name="Sahin N."/>
            <person name="Saygin H."/>
        </authorList>
    </citation>
    <scope>NUCLEOTIDE SEQUENCE [LARGE SCALE GENOMIC DNA]</scope>
    <source>
        <strain evidence="4 5">KC615</strain>
    </source>
</reference>
<dbReference type="InterPro" id="IPR036365">
    <property type="entry name" value="PGBD-like_sf"/>
</dbReference>
<dbReference type="InterPro" id="IPR042047">
    <property type="entry name" value="SleB_dom1"/>
</dbReference>
<dbReference type="Gene3D" id="1.10.10.2520">
    <property type="entry name" value="Cell wall hydrolase SleB, domain 1"/>
    <property type="match status" value="1"/>
</dbReference>
<gene>
    <name evidence="4" type="ORF">GSM42_08760</name>
</gene>
<dbReference type="Gene3D" id="1.10.101.10">
    <property type="entry name" value="PGBD-like superfamily/PGBD"/>
    <property type="match status" value="1"/>
</dbReference>
<dbReference type="InterPro" id="IPR002477">
    <property type="entry name" value="Peptidoglycan-bd-like"/>
</dbReference>
<evidence type="ECO:0000313" key="4">
    <source>
        <dbReference type="EMBL" id="MXQ53812.1"/>
    </source>
</evidence>
<name>A0A6I4W0K3_9BACL</name>
<accession>A0A6I4W0K3</accession>
<feature type="domain" description="Cell wall hydrolase SleB" evidence="3">
    <location>
        <begin position="151"/>
        <end position="252"/>
    </location>
</feature>
<dbReference type="EMBL" id="WUUL01000005">
    <property type="protein sequence ID" value="MXQ53812.1"/>
    <property type="molecule type" value="Genomic_DNA"/>
</dbReference>
<evidence type="ECO:0000256" key="1">
    <source>
        <dbReference type="SAM" id="MobiDB-lite"/>
    </source>
</evidence>
<sequence>MFITKYVLVFSSLFSFIYVPTQLQPSHSAYSTIDMKREKTLQVRDAQLRLKKLGFYRKPINRVDDDYTRNSIAQFQTIHRLPINGILNQDTRTKLHQLTTAKQGKPTPSTSKMNSQKVQPKKTKTHQLKATNATSEEVRLLAKAVHSEARGEKFSGKVAVSAVILNRTETKGFPRTIKGVIYEPKAFTAVSDGQFALKPSKEAYKAAREALRGVDPTKGATFYFNPEIATSGWMFDEAKKHKTVKIGKHVFFKE</sequence>
<evidence type="ECO:0000259" key="2">
    <source>
        <dbReference type="Pfam" id="PF01471"/>
    </source>
</evidence>
<dbReference type="RefSeq" id="WP_160801172.1">
    <property type="nucleotide sequence ID" value="NZ_WUUL01000005.1"/>
</dbReference>
<dbReference type="GO" id="GO:0016787">
    <property type="term" value="F:hydrolase activity"/>
    <property type="evidence" value="ECO:0007669"/>
    <property type="project" value="InterPro"/>
</dbReference>
<dbReference type="InterPro" id="IPR036366">
    <property type="entry name" value="PGBDSf"/>
</dbReference>
<dbReference type="Gene3D" id="6.20.240.60">
    <property type="match status" value="1"/>
</dbReference>
<organism evidence="4 5">
    <name type="scientific">Shimazuella alba</name>
    <dbReference type="NCBI Taxonomy" id="2690964"/>
    <lineage>
        <taxon>Bacteria</taxon>
        <taxon>Bacillati</taxon>
        <taxon>Bacillota</taxon>
        <taxon>Bacilli</taxon>
        <taxon>Bacillales</taxon>
        <taxon>Thermoactinomycetaceae</taxon>
        <taxon>Shimazuella</taxon>
    </lineage>
</organism>
<dbReference type="Pfam" id="PF07486">
    <property type="entry name" value="Hydrolase_2"/>
    <property type="match status" value="1"/>
</dbReference>
<dbReference type="SUPFAM" id="SSF47090">
    <property type="entry name" value="PGBD-like"/>
    <property type="match status" value="1"/>
</dbReference>
<feature type="domain" description="Peptidoglycan binding-like" evidence="2">
    <location>
        <begin position="42"/>
        <end position="95"/>
    </location>
</feature>
<proteinExistence type="predicted"/>
<dbReference type="AlphaFoldDB" id="A0A6I4W0K3"/>
<evidence type="ECO:0000259" key="3">
    <source>
        <dbReference type="Pfam" id="PF07486"/>
    </source>
</evidence>
<dbReference type="InterPro" id="IPR011105">
    <property type="entry name" value="Cell_wall_hydrolase_SleB"/>
</dbReference>
<protein>
    <submittedName>
        <fullName evidence="4">Spore cortex-lytic enzyme</fullName>
    </submittedName>
</protein>
<feature type="region of interest" description="Disordered" evidence="1">
    <location>
        <begin position="99"/>
        <end position="132"/>
    </location>
</feature>
<feature type="compositionally biased region" description="Polar residues" evidence="1">
    <location>
        <begin position="99"/>
        <end position="118"/>
    </location>
</feature>
<keyword evidence="5" id="KW-1185">Reference proteome</keyword>
<dbReference type="Proteomes" id="UP000430692">
    <property type="component" value="Unassembled WGS sequence"/>
</dbReference>
<comment type="caution">
    <text evidence="4">The sequence shown here is derived from an EMBL/GenBank/DDBJ whole genome shotgun (WGS) entry which is preliminary data.</text>
</comment>